<dbReference type="PANTHER" id="PTHR42781">
    <property type="entry name" value="SPERMIDINE/PUTRESCINE IMPORT ATP-BINDING PROTEIN POTA"/>
    <property type="match status" value="1"/>
</dbReference>
<organism evidence="4 5">
    <name type="scientific">Methylosinus sporium</name>
    <dbReference type="NCBI Taxonomy" id="428"/>
    <lineage>
        <taxon>Bacteria</taxon>
        <taxon>Pseudomonadati</taxon>
        <taxon>Pseudomonadota</taxon>
        <taxon>Alphaproteobacteria</taxon>
        <taxon>Hyphomicrobiales</taxon>
        <taxon>Methylocystaceae</taxon>
        <taxon>Methylosinus</taxon>
    </lineage>
</organism>
<dbReference type="GO" id="GO:0005524">
    <property type="term" value="F:ATP binding"/>
    <property type="evidence" value="ECO:0007669"/>
    <property type="project" value="InterPro"/>
</dbReference>
<evidence type="ECO:0000313" key="4">
    <source>
        <dbReference type="EMBL" id="PWB95251.1"/>
    </source>
</evidence>
<keyword evidence="1" id="KW-0813">Transport</keyword>
<reference evidence="4 5" key="1">
    <citation type="journal article" date="2018" name="Appl. Microbiol. Biotechnol.">
        <title>Co-cultivation of the strictly anaerobic methanogen Methanosarcina barkeri with aerobic methanotrophs in an oxygen-limited membrane bioreactor.</title>
        <authorList>
            <person name="In 't Zandt M.H."/>
            <person name="van den Bosch T.J.M."/>
            <person name="Rijkers R."/>
            <person name="van Kessel M.A.H.J."/>
            <person name="Jetten M.S.M."/>
            <person name="Welte C.U."/>
        </authorList>
    </citation>
    <scope>NUCLEOTIDE SEQUENCE [LARGE SCALE GENOMIC DNA]</scope>
    <source>
        <strain evidence="4 5">DSM 17706</strain>
    </source>
</reference>
<evidence type="ECO:0000256" key="2">
    <source>
        <dbReference type="SAM" id="MobiDB-lite"/>
    </source>
</evidence>
<dbReference type="PANTHER" id="PTHR42781:SF4">
    <property type="entry name" value="SPERMIDINE_PUTRESCINE IMPORT ATP-BINDING PROTEIN POTA"/>
    <property type="match status" value="1"/>
</dbReference>
<evidence type="ECO:0000313" key="5">
    <source>
        <dbReference type="Proteomes" id="UP000245137"/>
    </source>
</evidence>
<comment type="caution">
    <text evidence="4">The sequence shown here is derived from an EMBL/GenBank/DDBJ whole genome shotgun (WGS) entry which is preliminary data.</text>
</comment>
<sequence>MALVFQDARLLPWRRPGQCDDWAHLRAGCIARHRLRGFPHQFSSGQRPRVAFARALAVRPDVLLTDESFSALDTPTFCRTICSSSGAPSRLLPCDRSRRKAGRGPRRRHDRGRASAMTCRPTLSPPIVSRFIDFV</sequence>
<name>A0A2U1SUF5_METSR</name>
<dbReference type="Proteomes" id="UP000245137">
    <property type="component" value="Unassembled WGS sequence"/>
</dbReference>
<dbReference type="EMBL" id="PUIV01000003">
    <property type="protein sequence ID" value="PWB95251.1"/>
    <property type="molecule type" value="Genomic_DNA"/>
</dbReference>
<dbReference type="OrthoDB" id="9802264at2"/>
<dbReference type="InterPro" id="IPR050093">
    <property type="entry name" value="ABC_SmlMolc_Importer"/>
</dbReference>
<proteinExistence type="predicted"/>
<dbReference type="Gene3D" id="3.40.50.300">
    <property type="entry name" value="P-loop containing nucleotide triphosphate hydrolases"/>
    <property type="match status" value="1"/>
</dbReference>
<keyword evidence="5" id="KW-1185">Reference proteome</keyword>
<evidence type="ECO:0000259" key="3">
    <source>
        <dbReference type="Pfam" id="PF00005"/>
    </source>
</evidence>
<feature type="compositionally biased region" description="Basic residues" evidence="2">
    <location>
        <begin position="97"/>
        <end position="111"/>
    </location>
</feature>
<dbReference type="InterPro" id="IPR003439">
    <property type="entry name" value="ABC_transporter-like_ATP-bd"/>
</dbReference>
<evidence type="ECO:0000256" key="1">
    <source>
        <dbReference type="ARBA" id="ARBA00022448"/>
    </source>
</evidence>
<dbReference type="GO" id="GO:0016887">
    <property type="term" value="F:ATP hydrolysis activity"/>
    <property type="evidence" value="ECO:0007669"/>
    <property type="project" value="InterPro"/>
</dbReference>
<dbReference type="SUPFAM" id="SSF52540">
    <property type="entry name" value="P-loop containing nucleoside triphosphate hydrolases"/>
    <property type="match status" value="1"/>
</dbReference>
<protein>
    <recommendedName>
        <fullName evidence="3">ABC transporter domain-containing protein</fullName>
    </recommendedName>
</protein>
<feature type="region of interest" description="Disordered" evidence="2">
    <location>
        <begin position="93"/>
        <end position="117"/>
    </location>
</feature>
<accession>A0A2U1SUF5</accession>
<dbReference type="InterPro" id="IPR027417">
    <property type="entry name" value="P-loop_NTPase"/>
</dbReference>
<feature type="domain" description="ABC transporter" evidence="3">
    <location>
        <begin position="25"/>
        <end position="69"/>
    </location>
</feature>
<gene>
    <name evidence="4" type="ORF">C5689_03685</name>
</gene>
<dbReference type="AlphaFoldDB" id="A0A2U1SUF5"/>
<dbReference type="Pfam" id="PF00005">
    <property type="entry name" value="ABC_tran"/>
    <property type="match status" value="1"/>
</dbReference>